<dbReference type="Gramene" id="TuG1812G0400000628.01.T01">
    <property type="protein sequence ID" value="TuG1812G0400000628.01.T01.cds332484"/>
    <property type="gene ID" value="TuG1812G0400000628.01"/>
</dbReference>
<dbReference type="AlphaFoldDB" id="A0A8R7U3L6"/>
<reference evidence="3" key="1">
    <citation type="journal article" date="2013" name="Nature">
        <title>Draft genome of the wheat A-genome progenitor Triticum urartu.</title>
        <authorList>
            <person name="Ling H.Q."/>
            <person name="Zhao S."/>
            <person name="Liu D."/>
            <person name="Wang J."/>
            <person name="Sun H."/>
            <person name="Zhang C."/>
            <person name="Fan H."/>
            <person name="Li D."/>
            <person name="Dong L."/>
            <person name="Tao Y."/>
            <person name="Gao C."/>
            <person name="Wu H."/>
            <person name="Li Y."/>
            <person name="Cui Y."/>
            <person name="Guo X."/>
            <person name="Zheng S."/>
            <person name="Wang B."/>
            <person name="Yu K."/>
            <person name="Liang Q."/>
            <person name="Yang W."/>
            <person name="Lou X."/>
            <person name="Chen J."/>
            <person name="Feng M."/>
            <person name="Jian J."/>
            <person name="Zhang X."/>
            <person name="Luo G."/>
            <person name="Jiang Y."/>
            <person name="Liu J."/>
            <person name="Wang Z."/>
            <person name="Sha Y."/>
            <person name="Zhang B."/>
            <person name="Wu H."/>
            <person name="Tang D."/>
            <person name="Shen Q."/>
            <person name="Xue P."/>
            <person name="Zou S."/>
            <person name="Wang X."/>
            <person name="Liu X."/>
            <person name="Wang F."/>
            <person name="Yang Y."/>
            <person name="An X."/>
            <person name="Dong Z."/>
            <person name="Zhang K."/>
            <person name="Zhang X."/>
            <person name="Luo M.C."/>
            <person name="Dvorak J."/>
            <person name="Tong Y."/>
            <person name="Wang J."/>
            <person name="Yang H."/>
            <person name="Li Z."/>
            <person name="Wang D."/>
            <person name="Zhang A."/>
            <person name="Wang J."/>
        </authorList>
    </citation>
    <scope>NUCLEOTIDE SEQUENCE</scope>
    <source>
        <strain evidence="3">cv. G1812</strain>
    </source>
</reference>
<evidence type="ECO:0000256" key="1">
    <source>
        <dbReference type="SAM" id="Phobius"/>
    </source>
</evidence>
<keyword evidence="1" id="KW-1133">Transmembrane helix</keyword>
<proteinExistence type="predicted"/>
<evidence type="ECO:0000313" key="2">
    <source>
        <dbReference type="EnsemblPlants" id="TuG1812G0400000628.01.T01.cds332484"/>
    </source>
</evidence>
<protein>
    <submittedName>
        <fullName evidence="2">Uncharacterized protein</fullName>
    </submittedName>
</protein>
<keyword evidence="3" id="KW-1185">Reference proteome</keyword>
<reference evidence="2" key="3">
    <citation type="submission" date="2022-06" db="UniProtKB">
        <authorList>
            <consortium name="EnsemblPlants"/>
        </authorList>
    </citation>
    <scope>IDENTIFICATION</scope>
</reference>
<evidence type="ECO:0000313" key="3">
    <source>
        <dbReference type="Proteomes" id="UP000015106"/>
    </source>
</evidence>
<keyword evidence="1" id="KW-0472">Membrane</keyword>
<accession>A0A8R7U3L6</accession>
<dbReference type="Proteomes" id="UP000015106">
    <property type="component" value="Chromosome 4"/>
</dbReference>
<name>A0A8R7U3L6_TRIUA</name>
<reference evidence="2" key="2">
    <citation type="submission" date="2018-03" db="EMBL/GenBank/DDBJ databases">
        <title>The Triticum urartu genome reveals the dynamic nature of wheat genome evolution.</title>
        <authorList>
            <person name="Ling H."/>
            <person name="Ma B."/>
            <person name="Shi X."/>
            <person name="Liu H."/>
            <person name="Dong L."/>
            <person name="Sun H."/>
            <person name="Cao Y."/>
            <person name="Gao Q."/>
            <person name="Zheng S."/>
            <person name="Li Y."/>
            <person name="Yu Y."/>
            <person name="Du H."/>
            <person name="Qi M."/>
            <person name="Li Y."/>
            <person name="Yu H."/>
            <person name="Cui Y."/>
            <person name="Wang N."/>
            <person name="Chen C."/>
            <person name="Wu H."/>
            <person name="Zhao Y."/>
            <person name="Zhang J."/>
            <person name="Li Y."/>
            <person name="Zhou W."/>
            <person name="Zhang B."/>
            <person name="Hu W."/>
            <person name="Eijk M."/>
            <person name="Tang J."/>
            <person name="Witsenboer H."/>
            <person name="Zhao S."/>
            <person name="Li Z."/>
            <person name="Zhang A."/>
            <person name="Wang D."/>
            <person name="Liang C."/>
        </authorList>
    </citation>
    <scope>NUCLEOTIDE SEQUENCE [LARGE SCALE GENOMIC DNA]</scope>
    <source>
        <strain evidence="2">cv. G1812</strain>
    </source>
</reference>
<keyword evidence="1" id="KW-0812">Transmembrane</keyword>
<feature type="transmembrane region" description="Helical" evidence="1">
    <location>
        <begin position="33"/>
        <end position="60"/>
    </location>
</feature>
<organism evidence="2 3">
    <name type="scientific">Triticum urartu</name>
    <name type="common">Red wild einkorn</name>
    <name type="synonym">Crithodium urartu</name>
    <dbReference type="NCBI Taxonomy" id="4572"/>
    <lineage>
        <taxon>Eukaryota</taxon>
        <taxon>Viridiplantae</taxon>
        <taxon>Streptophyta</taxon>
        <taxon>Embryophyta</taxon>
        <taxon>Tracheophyta</taxon>
        <taxon>Spermatophyta</taxon>
        <taxon>Magnoliopsida</taxon>
        <taxon>Liliopsida</taxon>
        <taxon>Poales</taxon>
        <taxon>Poaceae</taxon>
        <taxon>BOP clade</taxon>
        <taxon>Pooideae</taxon>
        <taxon>Triticodae</taxon>
        <taxon>Triticeae</taxon>
        <taxon>Triticinae</taxon>
        <taxon>Triticum</taxon>
    </lineage>
</organism>
<sequence length="178" mass="19996">METTAAVRNTSRRRANQLQVTVSSSCRSRPLPISVVACALLNILRLNIIVTVFFNPLFFFKKVQSSIGLEATGEQLHLCLLFSKYSRAECYPNSRSNHGFSSEGSEFYWVRNTYSLPACFRSSKSGVLDYLIYRVACAGRRSLPRWCPTTASVSLHPSSTPQGRQRYQVVALALQLHL</sequence>
<dbReference type="EnsemblPlants" id="TuG1812G0400000628.01.T01">
    <property type="protein sequence ID" value="TuG1812G0400000628.01.T01.cds332484"/>
    <property type="gene ID" value="TuG1812G0400000628.01"/>
</dbReference>